<dbReference type="GO" id="GO:0019028">
    <property type="term" value="C:viral capsid"/>
    <property type="evidence" value="ECO:0007669"/>
    <property type="project" value="UniProtKB-KW"/>
</dbReference>
<accession>A0A5S9HXL4</accession>
<dbReference type="RefSeq" id="YP_009873985.1">
    <property type="nucleotide sequence ID" value="NC_049340.1"/>
</dbReference>
<dbReference type="GeneID" id="55803106"/>
<dbReference type="Proteomes" id="UP000422648">
    <property type="component" value="Segment"/>
</dbReference>
<evidence type="ECO:0000313" key="4">
    <source>
        <dbReference type="EMBL" id="BBI90693.1"/>
    </source>
</evidence>
<organism evidence="4 5">
    <name type="scientific">Tenacibaculum phage PTm1</name>
    <dbReference type="NCBI Taxonomy" id="2547425"/>
    <lineage>
        <taxon>Viruses</taxon>
        <taxon>Duplodnaviria</taxon>
        <taxon>Heunggongvirae</taxon>
        <taxon>Uroviricota</taxon>
        <taxon>Caudoviricetes</taxon>
        <taxon>Shirahamavirus</taxon>
        <taxon>Shirahamavirus PTm1</taxon>
    </lineage>
</organism>
<evidence type="ECO:0000256" key="3">
    <source>
        <dbReference type="ARBA" id="ARBA00022844"/>
    </source>
</evidence>
<protein>
    <submittedName>
        <fullName evidence="4">Major capsid protein</fullName>
    </submittedName>
</protein>
<keyword evidence="3" id="KW-0946">Virion</keyword>
<evidence type="ECO:0000313" key="5">
    <source>
        <dbReference type="Proteomes" id="UP000422648"/>
    </source>
</evidence>
<comment type="subcellular location">
    <subcellularLocation>
        <location evidence="1">Virion</location>
    </subcellularLocation>
</comment>
<dbReference type="EMBL" id="AP019524">
    <property type="protein sequence ID" value="BBI90693.1"/>
    <property type="molecule type" value="Genomic_DNA"/>
</dbReference>
<proteinExistence type="predicted"/>
<keyword evidence="5" id="KW-1185">Reference proteome</keyword>
<sequence>MQYRTINKKNARQNWGAQITESTGIKSDEKLQWMSEMLTINENMLTLEGGIINESYGSQGPEAVPGMGAVKLPSVSQNASGILNQTGRGSGDFAQRALAMSLNVAAYTIGLELLPIIPMEFPSIMFGYLDHVYASRFDTNKASQGSTEIFIQLEGDLAGYAKGAYSKLQAGDKVFLGHIPTAGATALAGHNVSNVPYGTFLGKHRVNGEPIIRWEGAVSLTGVGATGAVRTYTLSSISDIAPNTALKVASGAGYEWALIKGTAGGTSETVIDASNAIQLTDQYVAGDNKSVSGDLVSAVDMHIPEFSKPGASYDGKEDLKATRERGEKGTQNIISLRLFSTSVEAGTIEVLAEITKTQLRDLMAYGQDGMGQLYKSAQNELSQTLNDDILRTMFKLGVTSHVKLKNAQGLNLNLLFSDPGTTANKALTAFGTKKFVDINDVDRTAEFGNIPTVDANTSSENYGSRARRLATRILYASNVINTVGRHGGGNFIVTNTTVATALQEAKGYRELALDNDLFVNNVNLYQVGTLHGGIRVYVDPKMSFTDNRILVGRKGTEQDPGLKLFVYALAESIETISESSMSPKICITSRYALVPAGMHAEAQYLTFAVNNEFGMA</sequence>
<evidence type="ECO:0000256" key="1">
    <source>
        <dbReference type="ARBA" id="ARBA00004328"/>
    </source>
</evidence>
<dbReference type="KEGG" id="vg:55803106"/>
<name>A0A5S9HXL4_9CAUD</name>
<reference evidence="4 5" key="1">
    <citation type="journal article" date="2019" name="Arch. Virol.">
        <title>A novel jumbo Tenacibaculum maritimum lytic phage with head-fiber-like appendages.</title>
        <authorList>
            <person name="Kawato Y."/>
            <person name="Istiqomah I."/>
            <person name="Gaafar A.Y."/>
            <person name="Hanaoka M."/>
            <person name="Ishimaru K."/>
            <person name="Yasuike M."/>
            <person name="Nishiki I."/>
            <person name="Nakamura Y."/>
            <person name="Fujiwara A."/>
            <person name="Nakai T."/>
        </authorList>
    </citation>
    <scope>NUCLEOTIDE SEQUENCE [LARGE SCALE GENOMIC DNA]</scope>
    <source>
        <strain evidence="4 5">PTm1</strain>
    </source>
</reference>
<dbReference type="Pfam" id="PF07068">
    <property type="entry name" value="Gp23"/>
    <property type="match status" value="1"/>
</dbReference>
<keyword evidence="2" id="KW-0167">Capsid protein</keyword>
<dbReference type="InterPro" id="IPR010762">
    <property type="entry name" value="Gp23/Gp24_T4-like"/>
</dbReference>
<evidence type="ECO:0000256" key="2">
    <source>
        <dbReference type="ARBA" id="ARBA00022561"/>
    </source>
</evidence>